<name>A0ABV7HR74_9GAMM</name>
<protein>
    <submittedName>
        <fullName evidence="2">DUF748 domain-containing protein</fullName>
    </submittedName>
</protein>
<evidence type="ECO:0000313" key="2">
    <source>
        <dbReference type="EMBL" id="MFC3154132.1"/>
    </source>
</evidence>
<gene>
    <name evidence="2" type="ORF">ACFOEB_02885</name>
</gene>
<keyword evidence="1" id="KW-1133">Transmembrane helix</keyword>
<accession>A0ABV7HR74</accession>
<evidence type="ECO:0000256" key="1">
    <source>
        <dbReference type="SAM" id="Phobius"/>
    </source>
</evidence>
<proteinExistence type="predicted"/>
<feature type="transmembrane region" description="Helical" evidence="1">
    <location>
        <begin position="12"/>
        <end position="34"/>
    </location>
</feature>
<reference evidence="3" key="1">
    <citation type="journal article" date="2019" name="Int. J. Syst. Evol. Microbiol.">
        <title>The Global Catalogue of Microorganisms (GCM) 10K type strain sequencing project: providing services to taxonomists for standard genome sequencing and annotation.</title>
        <authorList>
            <consortium name="The Broad Institute Genomics Platform"/>
            <consortium name="The Broad Institute Genome Sequencing Center for Infectious Disease"/>
            <person name="Wu L."/>
            <person name="Ma J."/>
        </authorList>
    </citation>
    <scope>NUCLEOTIDE SEQUENCE [LARGE SCALE GENOMIC DNA]</scope>
    <source>
        <strain evidence="3">KCTC 52141</strain>
    </source>
</reference>
<sequence>MHLHAPRLKPSLKWLGLTLAALLVILYILAPFIIKHYLNFRVLNDMGSYSGHVEDVDLGIIDGEYLLKDLVIKRDTEKNPVDFFTVETFAIALSWEGLRHGEVLTRVKLTKPELTFLDANKKEDQQTGEGTNWLSVFEEILPVTLHKLVIHDGIIRFQNLDTTPTVNIAVEEIDAELTNLTNVKDADGRRVASATLTGQLFGDSPLTAKADFDPFDFNDFEFAADAKNVRINRLNDFARAYANIDFKSGHGQIFAEISARDRELNGYIKPLFEDINIASWQQDVEQQGDNPLQLLWEAGWGLISALITNIESDKVATQIDIKGSLEDTDISSWQAVLGVLHNAFIDALHSRYDKITPLTDDTPDDAEKTDADDT</sequence>
<keyword evidence="3" id="KW-1185">Reference proteome</keyword>
<evidence type="ECO:0000313" key="3">
    <source>
        <dbReference type="Proteomes" id="UP001595548"/>
    </source>
</evidence>
<dbReference type="RefSeq" id="WP_382414244.1">
    <property type="nucleotide sequence ID" value="NZ_AP031500.1"/>
</dbReference>
<comment type="caution">
    <text evidence="2">The sequence shown here is derived from an EMBL/GenBank/DDBJ whole genome shotgun (WGS) entry which is preliminary data.</text>
</comment>
<keyword evidence="1" id="KW-0812">Transmembrane</keyword>
<dbReference type="EMBL" id="JBHRTL010000004">
    <property type="protein sequence ID" value="MFC3154132.1"/>
    <property type="molecule type" value="Genomic_DNA"/>
</dbReference>
<dbReference type="Proteomes" id="UP001595548">
    <property type="component" value="Unassembled WGS sequence"/>
</dbReference>
<keyword evidence="1" id="KW-0472">Membrane</keyword>
<organism evidence="2 3">
    <name type="scientific">Gilvimarinus japonicus</name>
    <dbReference type="NCBI Taxonomy" id="1796469"/>
    <lineage>
        <taxon>Bacteria</taxon>
        <taxon>Pseudomonadati</taxon>
        <taxon>Pseudomonadota</taxon>
        <taxon>Gammaproteobacteria</taxon>
        <taxon>Cellvibrionales</taxon>
        <taxon>Cellvibrionaceae</taxon>
        <taxon>Gilvimarinus</taxon>
    </lineage>
</organism>